<dbReference type="Proteomes" id="UP000694415">
    <property type="component" value="Unplaced"/>
</dbReference>
<organism evidence="1 2">
    <name type="scientific">Mus spicilegus</name>
    <name type="common">Mound-building mouse</name>
    <dbReference type="NCBI Taxonomy" id="10103"/>
    <lineage>
        <taxon>Eukaryota</taxon>
        <taxon>Metazoa</taxon>
        <taxon>Chordata</taxon>
        <taxon>Craniata</taxon>
        <taxon>Vertebrata</taxon>
        <taxon>Euteleostomi</taxon>
        <taxon>Mammalia</taxon>
        <taxon>Eutheria</taxon>
        <taxon>Euarchontoglires</taxon>
        <taxon>Glires</taxon>
        <taxon>Rodentia</taxon>
        <taxon>Myomorpha</taxon>
        <taxon>Muroidea</taxon>
        <taxon>Muridae</taxon>
        <taxon>Murinae</taxon>
        <taxon>Mus</taxon>
        <taxon>Mus</taxon>
    </lineage>
</organism>
<protein>
    <submittedName>
        <fullName evidence="1">Uncharacterized protein</fullName>
    </submittedName>
</protein>
<accession>A0A8C6GUE9</accession>
<reference evidence="1" key="2">
    <citation type="submission" date="2025-09" db="UniProtKB">
        <authorList>
            <consortium name="Ensembl"/>
        </authorList>
    </citation>
    <scope>IDENTIFICATION</scope>
</reference>
<sequence length="21" mass="2360">MKNGEACGGWQSLRPHTVFLQ</sequence>
<evidence type="ECO:0000313" key="2">
    <source>
        <dbReference type="Proteomes" id="UP000694415"/>
    </source>
</evidence>
<dbReference type="Ensembl" id="ENSMSIT00000014128.1">
    <property type="protein sequence ID" value="ENSMSIP00000011140.1"/>
    <property type="gene ID" value="ENSMSIG00000009750.1"/>
</dbReference>
<dbReference type="AlphaFoldDB" id="A0A8C6GUE9"/>
<keyword evidence="2" id="KW-1185">Reference proteome</keyword>
<name>A0A8C6GUE9_MUSSI</name>
<reference evidence="1" key="1">
    <citation type="submission" date="2025-08" db="UniProtKB">
        <authorList>
            <consortium name="Ensembl"/>
        </authorList>
    </citation>
    <scope>IDENTIFICATION</scope>
</reference>
<proteinExistence type="predicted"/>
<evidence type="ECO:0000313" key="1">
    <source>
        <dbReference type="Ensembl" id="ENSMSIP00000011140.1"/>
    </source>
</evidence>